<dbReference type="SMART" id="SM00382">
    <property type="entry name" value="AAA"/>
    <property type="match status" value="1"/>
</dbReference>
<gene>
    <name evidence="2" type="ORF">FHR94_000963</name>
</gene>
<evidence type="ECO:0000313" key="3">
    <source>
        <dbReference type="Proteomes" id="UP000547614"/>
    </source>
</evidence>
<sequence length="1268" mass="142668">MIEGARKLPVHHLTIRVPWHDNGWQGTFCHNPCSNTSCTILPRIATGRDDRHETEHAGESLEGLERDQLPPCVDEHGTIMAPFPQSLLKHHPYAKTSETTHGHFAPTPYTIPPYSAAAIPFRWMLKDQAEGNDRTGVTSRAEALQLGYEVAREPELGFDTNWAQEGTNQRILLDTFFSAAKPEQSLVFFYAKRTPLAEDPRRVIVGVGRVKSVGAPTEYRYAGESRPTDRITGYLWERNITHSIRPDVNDGFLLPYQELLVLAEQDDTIDLTDCAAFAPDEYFEKYSYGSELLPQDGAIASLLALEKAIKAMRHLLEAPWDDFLEWIDRELNRLWQVRGAFPGLGSALHAFGLPHGNLLAWHLLGDSERPVDPWPLLGEALSHPDSLPDYLSEGIGKTQRQKWEKLPDERRDLLMLLARFNLSNDQALRWYQATERESARIGLSDKEILANPYLVYEQDRLQEDPIAFSVIDRGLFPPETLRQAFPIPEPSPVHEAIDERRVRALMIHVLEQAASDGHTLLPASWLIRRVRQQPMKPDCPLDADTLSVVEECLSPDIAGTAMADEPAYQLRRFTETSQLIRSVITKRRKGTPNGGEHDWLALVNRAIDGNELTAALDDDDQQARKEKAAALEQIYRSRVSVLMGSAGTGKSTLLKALCAIESVTNEGVLLLAPTGKARVRLEQASGMAGEGRTIAQFLNGLNRYDGKTGRYYVNRSAPKSSAHRTVVIDECSMLTEEQLAALLDATQGVARLILVGDSRQLPPIGAGRPYVDIVEHLKPGNVESLSPRVAPGYAELTVTMRQQGHAENVRTDLLLANAFSGRPQDAGADEVWHTLGGTESPFVKLVRWNEPDQLQARLMEEMVAELGELDSINDEVGLEETIGGVRSEFKGQTNVFFNNRYKDLSGASEKAEAWQILSPVRQSQVGVLALNRAIQQQFRKDFIGKANATGYRRVIPSPAGPEGIIYGDKVINIQNNKKRYVYPAKDDKYVANGDIGIVVGHRKKRTRNKFPKSLEKDLEVELSSQSGFKYHYKPWEFDGQEKTPPLELAYALTIHKTQGSEFGTTFLVIPNPCRLLSREMLYTALTRHREKVVILHQGDFRDLHRFSHSQSSEIYRRMTNLFSTSKPVEIKTGNQSVFLDDNLIYRTEKRELVRSKSEWIIADKLHRAGIDYQYEQPLKLGGVERYPDFTIKDDDGGQAWYWKHNGMMNNHEYRQRWERKLAAYRQQGILPLSEGGGDNGILLVTEEHQGKGLNAEEIEANIQLVLNG</sequence>
<dbReference type="CDD" id="cd17933">
    <property type="entry name" value="DEXSc_RecD-like"/>
    <property type="match status" value="1"/>
</dbReference>
<proteinExistence type="predicted"/>
<keyword evidence="2" id="KW-0540">Nuclease</keyword>
<dbReference type="InterPro" id="IPR003593">
    <property type="entry name" value="AAA+_ATPase"/>
</dbReference>
<dbReference type="AlphaFoldDB" id="A0A839V8C4"/>
<protein>
    <submittedName>
        <fullName evidence="2">ATP-dependent exoDNAse (Exonuclease V) alpha subunit</fullName>
    </submittedName>
</protein>
<dbReference type="RefSeq" id="WP_221188368.1">
    <property type="nucleotide sequence ID" value="NZ_JACHXP010000004.1"/>
</dbReference>
<reference evidence="2 3" key="1">
    <citation type="submission" date="2020-08" db="EMBL/GenBank/DDBJ databases">
        <title>Genomic Encyclopedia of Type Strains, Phase III (KMG-III): the genomes of soil and plant-associated and newly described type strains.</title>
        <authorList>
            <person name="Whitman W."/>
        </authorList>
    </citation>
    <scope>NUCLEOTIDE SEQUENCE [LARGE SCALE GENOMIC DNA]</scope>
    <source>
        <strain evidence="2 3">CECT 7282</strain>
    </source>
</reference>
<dbReference type="Proteomes" id="UP000547614">
    <property type="component" value="Unassembled WGS sequence"/>
</dbReference>
<keyword evidence="2" id="KW-0378">Hydrolase</keyword>
<organism evidence="2 3">
    <name type="scientific">Halomonas cerina</name>
    <dbReference type="NCBI Taxonomy" id="447424"/>
    <lineage>
        <taxon>Bacteria</taxon>
        <taxon>Pseudomonadati</taxon>
        <taxon>Pseudomonadota</taxon>
        <taxon>Gammaproteobacteria</taxon>
        <taxon>Oceanospirillales</taxon>
        <taxon>Halomonadaceae</taxon>
        <taxon>Halomonas</taxon>
    </lineage>
</organism>
<dbReference type="InterPro" id="IPR027785">
    <property type="entry name" value="UvrD-like_helicase_C"/>
</dbReference>
<accession>A0A839V8C4</accession>
<dbReference type="PANTHER" id="PTHR43788">
    <property type="entry name" value="DNA2/NAM7 HELICASE FAMILY MEMBER"/>
    <property type="match status" value="1"/>
</dbReference>
<dbReference type="CDD" id="cd18809">
    <property type="entry name" value="SF1_C_RecD"/>
    <property type="match status" value="1"/>
</dbReference>
<dbReference type="GO" id="GO:0004527">
    <property type="term" value="F:exonuclease activity"/>
    <property type="evidence" value="ECO:0007669"/>
    <property type="project" value="UniProtKB-KW"/>
</dbReference>
<keyword evidence="2" id="KW-0269">Exonuclease</keyword>
<dbReference type="Pfam" id="PF13538">
    <property type="entry name" value="UvrD_C_2"/>
    <property type="match status" value="1"/>
</dbReference>
<keyword evidence="3" id="KW-1185">Reference proteome</keyword>
<dbReference type="InterPro" id="IPR027417">
    <property type="entry name" value="P-loop_NTPase"/>
</dbReference>
<name>A0A839V8C4_9GAMM</name>
<comment type="caution">
    <text evidence="2">The sequence shown here is derived from an EMBL/GenBank/DDBJ whole genome shotgun (WGS) entry which is preliminary data.</text>
</comment>
<feature type="domain" description="AAA+ ATPase" evidence="1">
    <location>
        <begin position="636"/>
        <end position="781"/>
    </location>
</feature>
<dbReference type="Gene3D" id="3.40.50.300">
    <property type="entry name" value="P-loop containing nucleotide triphosphate hydrolases"/>
    <property type="match status" value="2"/>
</dbReference>
<dbReference type="InterPro" id="IPR050534">
    <property type="entry name" value="Coronavir_polyprotein_1ab"/>
</dbReference>
<evidence type="ECO:0000259" key="1">
    <source>
        <dbReference type="SMART" id="SM00382"/>
    </source>
</evidence>
<dbReference type="EMBL" id="JACHXP010000004">
    <property type="protein sequence ID" value="MBB3189739.1"/>
    <property type="molecule type" value="Genomic_DNA"/>
</dbReference>
<dbReference type="Pfam" id="PF13604">
    <property type="entry name" value="AAA_30"/>
    <property type="match status" value="1"/>
</dbReference>
<evidence type="ECO:0000313" key="2">
    <source>
        <dbReference type="EMBL" id="MBB3189739.1"/>
    </source>
</evidence>
<dbReference type="SUPFAM" id="SSF52540">
    <property type="entry name" value="P-loop containing nucleoside triphosphate hydrolases"/>
    <property type="match status" value="2"/>
</dbReference>